<dbReference type="EMBL" id="FJOG01000017">
    <property type="protein sequence ID" value="CZR61005.1"/>
    <property type="molecule type" value="Genomic_DNA"/>
</dbReference>
<keyword evidence="2" id="KW-1185">Reference proteome</keyword>
<gene>
    <name evidence="1" type="ORF">PAC_10901</name>
</gene>
<evidence type="ECO:0008006" key="3">
    <source>
        <dbReference type="Google" id="ProtNLM"/>
    </source>
</evidence>
<dbReference type="OrthoDB" id="5043642at2759"/>
<accession>A0A1L7X7K3</accession>
<evidence type="ECO:0000313" key="2">
    <source>
        <dbReference type="Proteomes" id="UP000184330"/>
    </source>
</evidence>
<dbReference type="Proteomes" id="UP000184330">
    <property type="component" value="Unassembled WGS sequence"/>
</dbReference>
<sequence>MVFLAITFFILLTLCILLAILPSLLHPLLFWKPFNHEKSSDARRPSLGTTETKITQEVAPYQFPPLRPKSSSRMAMGLKRLDHSNWLTLDSSYLSEHALRLSLLSSRHADVVQCLPGSMASCQEVLGLVTSFLSTRFPQHYSIVTKADGPYIENRLTSETYLIGEKCENPIEVAAKLAMEDFNVLVRDPETGEYHLRASATLFPAGWKLQERIGYSMARLHGPVPAWKEKLGANVNKYFDHLSSKTAMERTNLFIQTTQDLFQDAPESPPPKPLTPSNLMVRRERQAFMRLEKTDAVLFTVRTYMQPVTELGEEEIIALRSQILGWEEEVRLYKGYKIWGDILMGWCEEMVGELEVKVKE</sequence>
<dbReference type="Pfam" id="PF11927">
    <property type="entry name" value="HODM_asu-like"/>
    <property type="match status" value="1"/>
</dbReference>
<evidence type="ECO:0000313" key="1">
    <source>
        <dbReference type="EMBL" id="CZR61005.1"/>
    </source>
</evidence>
<protein>
    <recommendedName>
        <fullName evidence="3">Mannosyl transferase</fullName>
    </recommendedName>
</protein>
<name>A0A1L7X7K3_9HELO</name>
<reference evidence="1 2" key="1">
    <citation type="submission" date="2016-03" db="EMBL/GenBank/DDBJ databases">
        <authorList>
            <person name="Ploux O."/>
        </authorList>
    </citation>
    <scope>NUCLEOTIDE SEQUENCE [LARGE SCALE GENOMIC DNA]</scope>
    <source>
        <strain evidence="1 2">UAMH 11012</strain>
    </source>
</reference>
<dbReference type="InterPro" id="IPR021848">
    <property type="entry name" value="HODM_asu-like"/>
</dbReference>
<proteinExistence type="predicted"/>
<dbReference type="STRING" id="576137.A0A1L7X7K3"/>
<organism evidence="1 2">
    <name type="scientific">Phialocephala subalpina</name>
    <dbReference type="NCBI Taxonomy" id="576137"/>
    <lineage>
        <taxon>Eukaryota</taxon>
        <taxon>Fungi</taxon>
        <taxon>Dikarya</taxon>
        <taxon>Ascomycota</taxon>
        <taxon>Pezizomycotina</taxon>
        <taxon>Leotiomycetes</taxon>
        <taxon>Helotiales</taxon>
        <taxon>Mollisiaceae</taxon>
        <taxon>Phialocephala</taxon>
        <taxon>Phialocephala fortinii species complex</taxon>
    </lineage>
</organism>
<dbReference type="AlphaFoldDB" id="A0A1L7X7K3"/>